<dbReference type="Gene3D" id="1.20.120.520">
    <property type="entry name" value="nmb1532 protein domain like"/>
    <property type="match status" value="1"/>
</dbReference>
<dbReference type="InterPro" id="IPR012312">
    <property type="entry name" value="Hemerythrin-like"/>
</dbReference>
<dbReference type="EMBL" id="MHFR01000011">
    <property type="protein sequence ID" value="OGW99291.1"/>
    <property type="molecule type" value="Genomic_DNA"/>
</dbReference>
<comment type="caution">
    <text evidence="2">The sequence shown here is derived from an EMBL/GenBank/DDBJ whole genome shotgun (WGS) entry which is preliminary data.</text>
</comment>
<proteinExistence type="predicted"/>
<dbReference type="Pfam" id="PF01814">
    <property type="entry name" value="Hemerythrin"/>
    <property type="match status" value="1"/>
</dbReference>
<reference evidence="2 3" key="1">
    <citation type="journal article" date="2016" name="Nat. Commun.">
        <title>Thousands of microbial genomes shed light on interconnected biogeochemical processes in an aquifer system.</title>
        <authorList>
            <person name="Anantharaman K."/>
            <person name="Brown C.T."/>
            <person name="Hug L.A."/>
            <person name="Sharon I."/>
            <person name="Castelle C.J."/>
            <person name="Probst A.J."/>
            <person name="Thomas B.C."/>
            <person name="Singh A."/>
            <person name="Wilkins M.J."/>
            <person name="Karaoz U."/>
            <person name="Brodie E.L."/>
            <person name="Williams K.H."/>
            <person name="Hubbard S.S."/>
            <person name="Banfield J.F."/>
        </authorList>
    </citation>
    <scope>NUCLEOTIDE SEQUENCE [LARGE SCALE GENOMIC DNA]</scope>
</reference>
<evidence type="ECO:0000313" key="2">
    <source>
        <dbReference type="EMBL" id="OGW99291.1"/>
    </source>
</evidence>
<dbReference type="AlphaFoldDB" id="A0A1G1L2C3"/>
<gene>
    <name evidence="2" type="ORF">A3G33_03725</name>
</gene>
<protein>
    <recommendedName>
        <fullName evidence="1">Hemerythrin-like domain-containing protein</fullName>
    </recommendedName>
</protein>
<accession>A0A1G1L2C3</accession>
<evidence type="ECO:0000259" key="1">
    <source>
        <dbReference type="Pfam" id="PF01814"/>
    </source>
</evidence>
<sequence>MGDCFCEDHARLDELFRKFQEEKHSNLNLAKDYFEQFKFRLESHIVWEEELLFSLFEAKTGIQGPSLVAVMRTEYVQIQGTIETICAKIKNQNPLGGEDESVLLGVLSVHNLKEEDILYPMLDDTTNNWERKKISKK</sequence>
<feature type="domain" description="Hemerythrin-like" evidence="1">
    <location>
        <begin position="7"/>
        <end position="122"/>
    </location>
</feature>
<evidence type="ECO:0000313" key="3">
    <source>
        <dbReference type="Proteomes" id="UP000178187"/>
    </source>
</evidence>
<dbReference type="Proteomes" id="UP000178187">
    <property type="component" value="Unassembled WGS sequence"/>
</dbReference>
<organism evidence="2 3">
    <name type="scientific">Candidatus Danuiimicrobium aquiferis</name>
    <dbReference type="NCBI Taxonomy" id="1801832"/>
    <lineage>
        <taxon>Bacteria</taxon>
        <taxon>Pseudomonadati</taxon>
        <taxon>Candidatus Omnitrophota</taxon>
        <taxon>Candidatus Danuiimicrobium</taxon>
    </lineage>
</organism>
<name>A0A1G1L2C3_9BACT</name>